<name>A0A0F9IIS5_9ZZZZ</name>
<sequence>MLVKNDSFKVEPKMEHLKMRKALSNVNMK</sequence>
<protein>
    <submittedName>
        <fullName evidence="1">Uncharacterized protein</fullName>
    </submittedName>
</protein>
<evidence type="ECO:0000313" key="1">
    <source>
        <dbReference type="EMBL" id="KKL93715.1"/>
    </source>
</evidence>
<dbReference type="AlphaFoldDB" id="A0A0F9IIS5"/>
<organism evidence="1">
    <name type="scientific">marine sediment metagenome</name>
    <dbReference type="NCBI Taxonomy" id="412755"/>
    <lineage>
        <taxon>unclassified sequences</taxon>
        <taxon>metagenomes</taxon>
        <taxon>ecological metagenomes</taxon>
    </lineage>
</organism>
<reference evidence="1" key="1">
    <citation type="journal article" date="2015" name="Nature">
        <title>Complex archaea that bridge the gap between prokaryotes and eukaryotes.</title>
        <authorList>
            <person name="Spang A."/>
            <person name="Saw J.H."/>
            <person name="Jorgensen S.L."/>
            <person name="Zaremba-Niedzwiedzka K."/>
            <person name="Martijn J."/>
            <person name="Lind A.E."/>
            <person name="van Eijk R."/>
            <person name="Schleper C."/>
            <person name="Guy L."/>
            <person name="Ettema T.J."/>
        </authorList>
    </citation>
    <scope>NUCLEOTIDE SEQUENCE</scope>
</reference>
<proteinExistence type="predicted"/>
<dbReference type="EMBL" id="LAZR01019114">
    <property type="protein sequence ID" value="KKL93715.1"/>
    <property type="molecule type" value="Genomic_DNA"/>
</dbReference>
<gene>
    <name evidence="1" type="ORF">LCGC14_1871920</name>
</gene>
<comment type="caution">
    <text evidence="1">The sequence shown here is derived from an EMBL/GenBank/DDBJ whole genome shotgun (WGS) entry which is preliminary data.</text>
</comment>
<accession>A0A0F9IIS5</accession>